<feature type="compositionally biased region" description="Polar residues" evidence="1">
    <location>
        <begin position="1"/>
        <end position="11"/>
    </location>
</feature>
<gene>
    <name evidence="2" type="ORF">BGZ65_012298</name>
</gene>
<dbReference type="EMBL" id="JAAAHW010002218">
    <property type="protein sequence ID" value="KAF9992387.1"/>
    <property type="molecule type" value="Genomic_DNA"/>
</dbReference>
<dbReference type="Proteomes" id="UP000749646">
    <property type="component" value="Unassembled WGS sequence"/>
</dbReference>
<accession>A0A9P6MCS8</accession>
<evidence type="ECO:0000256" key="1">
    <source>
        <dbReference type="SAM" id="MobiDB-lite"/>
    </source>
</evidence>
<evidence type="ECO:0000313" key="2">
    <source>
        <dbReference type="EMBL" id="KAF9992387.1"/>
    </source>
</evidence>
<evidence type="ECO:0000313" key="3">
    <source>
        <dbReference type="Proteomes" id="UP000749646"/>
    </source>
</evidence>
<sequence length="142" mass="15896">MTQSGGESIHNSSESESESEDESDAKGGYHNSGDKINQQGDYFGNATAEDALQGGNNNHRRRSKKEPVVESPGSEDGLSPARKRVQRRGSAAELRRIRQLLQRAENTTQSTLKARLQHHERMQKEALHQTFQFDHDRTTPPS</sequence>
<reference evidence="2" key="1">
    <citation type="journal article" date="2020" name="Fungal Divers.">
        <title>Resolving the Mortierellaceae phylogeny through synthesis of multi-gene phylogenetics and phylogenomics.</title>
        <authorList>
            <person name="Vandepol N."/>
            <person name="Liber J."/>
            <person name="Desiro A."/>
            <person name="Na H."/>
            <person name="Kennedy M."/>
            <person name="Barry K."/>
            <person name="Grigoriev I.V."/>
            <person name="Miller A.N."/>
            <person name="O'Donnell K."/>
            <person name="Stajich J.E."/>
            <person name="Bonito G."/>
        </authorList>
    </citation>
    <scope>NUCLEOTIDE SEQUENCE</scope>
    <source>
        <strain evidence="2">MES-2147</strain>
    </source>
</reference>
<dbReference type="AlphaFoldDB" id="A0A9P6MCS8"/>
<comment type="caution">
    <text evidence="2">The sequence shown here is derived from an EMBL/GenBank/DDBJ whole genome shotgun (WGS) entry which is preliminary data.</text>
</comment>
<feature type="non-terminal residue" evidence="2">
    <location>
        <position position="142"/>
    </location>
</feature>
<protein>
    <submittedName>
        <fullName evidence="2">Uncharacterized protein</fullName>
    </submittedName>
</protein>
<feature type="region of interest" description="Disordered" evidence="1">
    <location>
        <begin position="1"/>
        <end position="91"/>
    </location>
</feature>
<keyword evidence="3" id="KW-1185">Reference proteome</keyword>
<name>A0A9P6MCS8_9FUNG</name>
<organism evidence="2 3">
    <name type="scientific">Modicella reniformis</name>
    <dbReference type="NCBI Taxonomy" id="1440133"/>
    <lineage>
        <taxon>Eukaryota</taxon>
        <taxon>Fungi</taxon>
        <taxon>Fungi incertae sedis</taxon>
        <taxon>Mucoromycota</taxon>
        <taxon>Mortierellomycotina</taxon>
        <taxon>Mortierellomycetes</taxon>
        <taxon>Mortierellales</taxon>
        <taxon>Mortierellaceae</taxon>
        <taxon>Modicella</taxon>
    </lineage>
</organism>
<proteinExistence type="predicted"/>